<dbReference type="GO" id="GO:0001732">
    <property type="term" value="P:formation of cytoplasmic translation initiation complex"/>
    <property type="evidence" value="ECO:0007669"/>
    <property type="project" value="UniProtKB-UniRule"/>
</dbReference>
<dbReference type="InterPro" id="IPR036388">
    <property type="entry name" value="WH-like_DNA-bd_sf"/>
</dbReference>
<keyword evidence="1 4" id="KW-0963">Cytoplasm</keyword>
<sequence length="242" mass="27563">MENTLGSKPTQRPEAIETILESLERYNSESIPVLEAYVTKQASEGFNDIAANLALLKHYQFSVRAAKDDIILSVLSMALVKFYTSDFTSALHLLPSFVLTLENPPNDSLAQQTQKLYHLYTLLDSARYTEFWSTFESDDSYADIVADVSGFEDELRLSIAKTVEVSSKQIAVPVFQDWSNLSESKFTKWIEDTLHWVIKDKSVIVPVNKDNDPKVTITTENIRFDQLSRIIKRAYELEQPVN</sequence>
<comment type="subunit">
    <text evidence="4">Component of the eukaryotic translation initiation factor 3 (eIF-3) complex.</text>
</comment>
<evidence type="ECO:0000313" key="7">
    <source>
        <dbReference type="Proteomes" id="UP000189580"/>
    </source>
</evidence>
<dbReference type="PANTHER" id="PTHR13022:SF0">
    <property type="entry name" value="EUKARYOTIC TRANSLATION INITIATION FACTOR 3 SUBUNIT K"/>
    <property type="match status" value="1"/>
</dbReference>
<dbReference type="PROSITE" id="PS50250">
    <property type="entry name" value="PCI"/>
    <property type="match status" value="1"/>
</dbReference>
<name>A0A167ELX4_9ASCO</name>
<dbReference type="Pfam" id="PF10075">
    <property type="entry name" value="CSN8_PSD8_EIF3K"/>
    <property type="match status" value="1"/>
</dbReference>
<dbReference type="OrthoDB" id="337745at2759"/>
<dbReference type="InterPro" id="IPR009374">
    <property type="entry name" value="eIF3k"/>
</dbReference>
<dbReference type="Proteomes" id="UP000189580">
    <property type="component" value="Chromosome d"/>
</dbReference>
<dbReference type="AlphaFoldDB" id="A0A167ELX4"/>
<evidence type="ECO:0000259" key="5">
    <source>
        <dbReference type="PROSITE" id="PS50250"/>
    </source>
</evidence>
<dbReference type="GO" id="GO:0003743">
    <property type="term" value="F:translation initiation factor activity"/>
    <property type="evidence" value="ECO:0007669"/>
    <property type="project" value="UniProtKB-UniRule"/>
</dbReference>
<keyword evidence="2 4" id="KW-0396">Initiation factor</keyword>
<dbReference type="KEGG" id="slb:AWJ20_5193"/>
<dbReference type="RefSeq" id="XP_018736709.1">
    <property type="nucleotide sequence ID" value="XM_018882320.1"/>
</dbReference>
<evidence type="ECO:0000256" key="1">
    <source>
        <dbReference type="ARBA" id="ARBA00022490"/>
    </source>
</evidence>
<dbReference type="EMBL" id="CP014502">
    <property type="protein sequence ID" value="ANB14232.1"/>
    <property type="molecule type" value="Genomic_DNA"/>
</dbReference>
<dbReference type="GO" id="GO:0005852">
    <property type="term" value="C:eukaryotic translation initiation factor 3 complex"/>
    <property type="evidence" value="ECO:0007669"/>
    <property type="project" value="UniProtKB-UniRule"/>
</dbReference>
<accession>A0A167ELX4</accession>
<dbReference type="GO" id="GO:0016282">
    <property type="term" value="C:eukaryotic 43S preinitiation complex"/>
    <property type="evidence" value="ECO:0007669"/>
    <property type="project" value="UniProtKB-UniRule"/>
</dbReference>
<dbReference type="GO" id="GO:0003723">
    <property type="term" value="F:RNA binding"/>
    <property type="evidence" value="ECO:0007669"/>
    <property type="project" value="UniProtKB-UniRule"/>
</dbReference>
<comment type="similarity">
    <text evidence="4">Belongs to the eIF-3 subunit K family.</text>
</comment>
<dbReference type="SUPFAM" id="SSF48371">
    <property type="entry name" value="ARM repeat"/>
    <property type="match status" value="1"/>
</dbReference>
<dbReference type="PANTHER" id="PTHR13022">
    <property type="entry name" value="EUKARYOTIC TRANSLATION INITIATION FACTOR 3 SUBUNIT 11"/>
    <property type="match status" value="1"/>
</dbReference>
<reference evidence="6 7" key="1">
    <citation type="submission" date="2016-02" db="EMBL/GenBank/DDBJ databases">
        <title>Complete genome sequence and transcriptome regulation of the pentose utilising yeast Sugiyamaella lignohabitans.</title>
        <authorList>
            <person name="Bellasio M."/>
            <person name="Peymann A."/>
            <person name="Valli M."/>
            <person name="Sipitzky M."/>
            <person name="Graf A."/>
            <person name="Sauer M."/>
            <person name="Marx H."/>
            <person name="Mattanovich D."/>
        </authorList>
    </citation>
    <scope>NUCLEOTIDE SEQUENCE [LARGE SCALE GENOMIC DNA]</scope>
    <source>
        <strain evidence="6 7">CBS 10342</strain>
    </source>
</reference>
<dbReference type="InterPro" id="IPR016024">
    <property type="entry name" value="ARM-type_fold"/>
</dbReference>
<dbReference type="GO" id="GO:0008541">
    <property type="term" value="C:proteasome regulatory particle, lid subcomplex"/>
    <property type="evidence" value="ECO:0007669"/>
    <property type="project" value="UniProtKB-ARBA"/>
</dbReference>
<organism evidence="6 7">
    <name type="scientific">Sugiyamaella lignohabitans</name>
    <dbReference type="NCBI Taxonomy" id="796027"/>
    <lineage>
        <taxon>Eukaryota</taxon>
        <taxon>Fungi</taxon>
        <taxon>Dikarya</taxon>
        <taxon>Ascomycota</taxon>
        <taxon>Saccharomycotina</taxon>
        <taxon>Dipodascomycetes</taxon>
        <taxon>Dipodascales</taxon>
        <taxon>Trichomonascaceae</taxon>
        <taxon>Sugiyamaella</taxon>
    </lineage>
</organism>
<comment type="subcellular location">
    <subcellularLocation>
        <location evidence="4">Cytoplasm</location>
    </subcellularLocation>
</comment>
<evidence type="ECO:0000256" key="3">
    <source>
        <dbReference type="ARBA" id="ARBA00022917"/>
    </source>
</evidence>
<evidence type="ECO:0000256" key="4">
    <source>
        <dbReference type="HAMAP-Rule" id="MF_03010"/>
    </source>
</evidence>
<dbReference type="SUPFAM" id="SSF46785">
    <property type="entry name" value="Winged helix' DNA-binding domain"/>
    <property type="match status" value="1"/>
</dbReference>
<proteinExistence type="inferred from homology"/>
<gene>
    <name evidence="6" type="ORF">AWJ20_5193</name>
</gene>
<dbReference type="InterPro" id="IPR036390">
    <property type="entry name" value="WH_DNA-bd_sf"/>
</dbReference>
<dbReference type="InterPro" id="IPR016020">
    <property type="entry name" value="Transl_init_fac_sub12_N_euk"/>
</dbReference>
<dbReference type="InterPro" id="IPR033464">
    <property type="entry name" value="CSN8_PSD8_EIF3K"/>
</dbReference>
<keyword evidence="7" id="KW-1185">Reference proteome</keyword>
<dbReference type="Gene3D" id="1.10.10.10">
    <property type="entry name" value="Winged helix-like DNA-binding domain superfamily/Winged helix DNA-binding domain"/>
    <property type="match status" value="1"/>
</dbReference>
<dbReference type="GO" id="GO:0043022">
    <property type="term" value="F:ribosome binding"/>
    <property type="evidence" value="ECO:0007669"/>
    <property type="project" value="InterPro"/>
</dbReference>
<feature type="domain" description="PCI" evidence="5">
    <location>
        <begin position="47"/>
        <end position="221"/>
    </location>
</feature>
<dbReference type="InterPro" id="IPR000717">
    <property type="entry name" value="PCI_dom"/>
</dbReference>
<dbReference type="GeneID" id="30037408"/>
<keyword evidence="3 4" id="KW-0648">Protein biosynthesis</keyword>
<dbReference type="GO" id="GO:0006446">
    <property type="term" value="P:regulation of translational initiation"/>
    <property type="evidence" value="ECO:0007669"/>
    <property type="project" value="InterPro"/>
</dbReference>
<comment type="function">
    <text evidence="4">Component of the eukaryotic translation initiation factor 3 (eIF-3) complex, which is involved in protein synthesis of a specialized repertoire of mRNAs and, together with other initiation factors, stimulates binding of mRNA and methionyl-tRNAi to the 40S ribosome. The eIF-3 complex specifically targets and initiates translation of a subset of mRNAs involved in cell proliferation.</text>
</comment>
<dbReference type="HAMAP" id="MF_03010">
    <property type="entry name" value="eIF3k"/>
    <property type="match status" value="1"/>
</dbReference>
<evidence type="ECO:0000256" key="2">
    <source>
        <dbReference type="ARBA" id="ARBA00022540"/>
    </source>
</evidence>
<protein>
    <recommendedName>
        <fullName evidence="4">Eukaryotic translation initiation factor 3 subunit K</fullName>
        <shortName evidence="4">eIF3k</shortName>
    </recommendedName>
    <alternativeName>
        <fullName evidence="4">eIF-3 p25</fullName>
    </alternativeName>
</protein>
<dbReference type="Gene3D" id="1.25.40.250">
    <property type="entry name" value="ARM repeat, domain 1"/>
    <property type="match status" value="1"/>
</dbReference>
<evidence type="ECO:0000313" key="6">
    <source>
        <dbReference type="EMBL" id="ANB14232.1"/>
    </source>
</evidence>
<dbReference type="GO" id="GO:0033290">
    <property type="term" value="C:eukaryotic 48S preinitiation complex"/>
    <property type="evidence" value="ECO:0007669"/>
    <property type="project" value="UniProtKB-UniRule"/>
</dbReference>